<accession>A0ABW3U1P0</accession>
<evidence type="ECO:0000313" key="9">
    <source>
        <dbReference type="Proteomes" id="UP001597231"/>
    </source>
</evidence>
<comment type="function">
    <text evidence="7">Provides the (R)-glutamate required for cell wall biosynthesis.</text>
</comment>
<dbReference type="NCBIfam" id="NF002035">
    <property type="entry name" value="PRK00865.1-3"/>
    <property type="match status" value="1"/>
</dbReference>
<organism evidence="8 9">
    <name type="scientific">Sporosarcina contaminans</name>
    <dbReference type="NCBI Taxonomy" id="633403"/>
    <lineage>
        <taxon>Bacteria</taxon>
        <taxon>Bacillati</taxon>
        <taxon>Bacillota</taxon>
        <taxon>Bacilli</taxon>
        <taxon>Bacillales</taxon>
        <taxon>Caryophanaceae</taxon>
        <taxon>Sporosarcina</taxon>
    </lineage>
</organism>
<comment type="caution">
    <text evidence="8">The sequence shown here is derived from an EMBL/GenBank/DDBJ whole genome shotgun (WGS) entry which is preliminary data.</text>
</comment>
<dbReference type="InterPro" id="IPR018187">
    <property type="entry name" value="Asp/Glu_racemase_AS_1"/>
</dbReference>
<reference evidence="9" key="1">
    <citation type="journal article" date="2019" name="Int. J. Syst. Evol. Microbiol.">
        <title>The Global Catalogue of Microorganisms (GCM) 10K type strain sequencing project: providing services to taxonomists for standard genome sequencing and annotation.</title>
        <authorList>
            <consortium name="The Broad Institute Genomics Platform"/>
            <consortium name="The Broad Institute Genome Sequencing Center for Infectious Disease"/>
            <person name="Wu L."/>
            <person name="Ma J."/>
        </authorList>
    </citation>
    <scope>NUCLEOTIDE SEQUENCE [LARGE SCALE GENOMIC DNA]</scope>
    <source>
        <strain evidence="9">CCUG 53915</strain>
    </source>
</reference>
<evidence type="ECO:0000256" key="6">
    <source>
        <dbReference type="ARBA" id="ARBA00023316"/>
    </source>
</evidence>
<dbReference type="EC" id="5.1.1.3" evidence="2 7"/>
<dbReference type="InterPro" id="IPR001920">
    <property type="entry name" value="Asp/Glu_race"/>
</dbReference>
<feature type="binding site" evidence="7">
    <location>
        <begin position="13"/>
        <end position="14"/>
    </location>
    <ligand>
        <name>substrate</name>
    </ligand>
</feature>
<keyword evidence="9" id="KW-1185">Reference proteome</keyword>
<feature type="active site" description="Proton donor/acceptor" evidence="7">
    <location>
        <position position="76"/>
    </location>
</feature>
<evidence type="ECO:0000256" key="2">
    <source>
        <dbReference type="ARBA" id="ARBA00013090"/>
    </source>
</evidence>
<evidence type="ECO:0000256" key="5">
    <source>
        <dbReference type="ARBA" id="ARBA00023235"/>
    </source>
</evidence>
<proteinExistence type="inferred from homology"/>
<dbReference type="Proteomes" id="UP001597231">
    <property type="component" value="Unassembled WGS sequence"/>
</dbReference>
<keyword evidence="3 7" id="KW-0133">Cell shape</keyword>
<dbReference type="PROSITE" id="PS00923">
    <property type="entry name" value="ASP_GLU_RACEMASE_1"/>
    <property type="match status" value="1"/>
</dbReference>
<dbReference type="EMBL" id="JBHTLT010000125">
    <property type="protein sequence ID" value="MFD1206552.1"/>
    <property type="molecule type" value="Genomic_DNA"/>
</dbReference>
<keyword evidence="4 7" id="KW-0573">Peptidoglycan synthesis</keyword>
<feature type="active site" description="Proton donor/acceptor" evidence="7">
    <location>
        <position position="187"/>
    </location>
</feature>
<dbReference type="InterPro" id="IPR015942">
    <property type="entry name" value="Asp/Glu/hydantoin_racemase"/>
</dbReference>
<evidence type="ECO:0000256" key="1">
    <source>
        <dbReference type="ARBA" id="ARBA00001602"/>
    </source>
</evidence>
<comment type="similarity">
    <text evidence="7">Belongs to the aspartate/glutamate racemases family.</text>
</comment>
<feature type="binding site" evidence="7">
    <location>
        <begin position="45"/>
        <end position="46"/>
    </location>
    <ligand>
        <name>substrate</name>
    </ligand>
</feature>
<dbReference type="InterPro" id="IPR004391">
    <property type="entry name" value="Glu_race"/>
</dbReference>
<dbReference type="Gene3D" id="3.40.50.1860">
    <property type="match status" value="2"/>
</dbReference>
<comment type="pathway">
    <text evidence="7">Cell wall biogenesis; peptidoglycan biosynthesis.</text>
</comment>
<evidence type="ECO:0000256" key="3">
    <source>
        <dbReference type="ARBA" id="ARBA00022960"/>
    </source>
</evidence>
<evidence type="ECO:0000313" key="8">
    <source>
        <dbReference type="EMBL" id="MFD1206552.1"/>
    </source>
</evidence>
<dbReference type="NCBIfam" id="TIGR00067">
    <property type="entry name" value="glut_race"/>
    <property type="match status" value="1"/>
</dbReference>
<keyword evidence="5 7" id="KW-0413">Isomerase</keyword>
<keyword evidence="6 7" id="KW-0961">Cell wall biogenesis/degradation</keyword>
<dbReference type="HAMAP" id="MF_00258">
    <property type="entry name" value="Glu_racemase"/>
    <property type="match status" value="1"/>
</dbReference>
<dbReference type="GO" id="GO:0008881">
    <property type="term" value="F:glutamate racemase activity"/>
    <property type="evidence" value="ECO:0007669"/>
    <property type="project" value="UniProtKB-EC"/>
</dbReference>
<name>A0ABW3U1P0_9BACL</name>
<feature type="binding site" evidence="7">
    <location>
        <begin position="77"/>
        <end position="78"/>
    </location>
    <ligand>
        <name>substrate</name>
    </ligand>
</feature>
<dbReference type="SUPFAM" id="SSF53681">
    <property type="entry name" value="Aspartate/glutamate racemase"/>
    <property type="match status" value="2"/>
</dbReference>
<evidence type="ECO:0000256" key="4">
    <source>
        <dbReference type="ARBA" id="ARBA00022984"/>
    </source>
</evidence>
<comment type="catalytic activity">
    <reaction evidence="1 7">
        <text>L-glutamate = D-glutamate</text>
        <dbReference type="Rhea" id="RHEA:12813"/>
        <dbReference type="ChEBI" id="CHEBI:29985"/>
        <dbReference type="ChEBI" id="CHEBI:29986"/>
        <dbReference type="EC" id="5.1.1.3"/>
    </reaction>
</comment>
<dbReference type="Pfam" id="PF01177">
    <property type="entry name" value="Asp_Glu_race"/>
    <property type="match status" value="1"/>
</dbReference>
<protein>
    <recommendedName>
        <fullName evidence="2 7">Glutamate racemase</fullName>
        <ecNumber evidence="2 7">5.1.1.3</ecNumber>
    </recommendedName>
</protein>
<evidence type="ECO:0000256" key="7">
    <source>
        <dbReference type="HAMAP-Rule" id="MF_00258"/>
    </source>
</evidence>
<dbReference type="PANTHER" id="PTHR21198">
    <property type="entry name" value="GLUTAMATE RACEMASE"/>
    <property type="match status" value="1"/>
</dbReference>
<sequence length="268" mass="28725">MKNRKAAPIGVIDSGVGGLTVVKEMLKLLPAEPIVYIGDDARCPYGPRSADEVREYTMEMASALSNMGIKMLVIACNTATAVALEELQACFSFPVLGVIAPGARAAVQNSSNGKIVVLGTEGTIKSGAYENAIAAISPEADIISLACPKFVPLVESGDYRRKDILPIVRETFKPLSEVDFDTAILGCTHYPLLHGPIQSILPHGTTIVSSANETVQDVKRVLNDRGIANESGQCEAPIFYTTGELDPFISIAKDWLGFDDPDVRFIEL</sequence>
<feature type="binding site" evidence="7">
    <location>
        <begin position="188"/>
        <end position="189"/>
    </location>
    <ligand>
        <name>substrate</name>
    </ligand>
</feature>
<dbReference type="RefSeq" id="WP_336824898.1">
    <property type="nucleotide sequence ID" value="NZ_JBHTLT010000125.1"/>
</dbReference>
<dbReference type="PANTHER" id="PTHR21198:SF2">
    <property type="entry name" value="GLUTAMATE RACEMASE"/>
    <property type="match status" value="1"/>
</dbReference>
<gene>
    <name evidence="8" type="primary">racE</name>
    <name evidence="7" type="synonym">murI</name>
    <name evidence="8" type="ORF">ACFQ38_15760</name>
</gene>